<protein>
    <recommendedName>
        <fullName evidence="2">DUF4468 domain-containing protein</fullName>
    </recommendedName>
</protein>
<feature type="signal peptide" evidence="1">
    <location>
        <begin position="1"/>
        <end position="16"/>
    </location>
</feature>
<sequence length="194" mass="22172">MKTLFLSFAFILLAFAARCQGNTANPDSVSLRVDGTNAYYQKTVKVDSSIMESMIYLRSLEFFAAKNFQQNYGFDQEGKLICTTAQDLNTNKVYVGDEGDNVDPYTVQFSITIDMKNRRYRYTINNVVFYMPTETGNRRLGLYDMYLKATNTQSKRVARDAKKVLDSFERYIASLTGELYQAVEKKGAIDSTKF</sequence>
<dbReference type="InterPro" id="IPR027823">
    <property type="entry name" value="DUF4468"/>
</dbReference>
<reference evidence="3 4" key="1">
    <citation type="submission" date="2016-10" db="EMBL/GenBank/DDBJ databases">
        <authorList>
            <person name="de Groot N.N."/>
        </authorList>
    </citation>
    <scope>NUCLEOTIDE SEQUENCE [LARGE SCALE GENOMIC DNA]</scope>
    <source>
        <strain evidence="3 4">MP1X4</strain>
    </source>
</reference>
<dbReference type="OrthoDB" id="796470at2"/>
<evidence type="ECO:0000256" key="1">
    <source>
        <dbReference type="SAM" id="SignalP"/>
    </source>
</evidence>
<name>A0A1H1YL64_MUCMA</name>
<dbReference type="RefSeq" id="WP_091373760.1">
    <property type="nucleotide sequence ID" value="NZ_LT629740.1"/>
</dbReference>
<dbReference type="AlphaFoldDB" id="A0A1H1YL64"/>
<dbReference type="EMBL" id="LT629740">
    <property type="protein sequence ID" value="SDT22075.1"/>
    <property type="molecule type" value="Genomic_DNA"/>
</dbReference>
<dbReference type="STRING" id="652787.SAMN05216490_2773"/>
<keyword evidence="4" id="KW-1185">Reference proteome</keyword>
<accession>A0A1H1YL64</accession>
<keyword evidence="1" id="KW-0732">Signal</keyword>
<feature type="domain" description="DUF4468" evidence="2">
    <location>
        <begin position="40"/>
        <end position="129"/>
    </location>
</feature>
<evidence type="ECO:0000259" key="2">
    <source>
        <dbReference type="Pfam" id="PF14730"/>
    </source>
</evidence>
<proteinExistence type="predicted"/>
<dbReference type="Proteomes" id="UP000199679">
    <property type="component" value="Chromosome I"/>
</dbReference>
<gene>
    <name evidence="3" type="ORF">SAMN05216490_2773</name>
</gene>
<feature type="chain" id="PRO_5009266682" description="DUF4468 domain-containing protein" evidence="1">
    <location>
        <begin position="17"/>
        <end position="194"/>
    </location>
</feature>
<evidence type="ECO:0000313" key="4">
    <source>
        <dbReference type="Proteomes" id="UP000199679"/>
    </source>
</evidence>
<organism evidence="3 4">
    <name type="scientific">Mucilaginibacter mallensis</name>
    <dbReference type="NCBI Taxonomy" id="652787"/>
    <lineage>
        <taxon>Bacteria</taxon>
        <taxon>Pseudomonadati</taxon>
        <taxon>Bacteroidota</taxon>
        <taxon>Sphingobacteriia</taxon>
        <taxon>Sphingobacteriales</taxon>
        <taxon>Sphingobacteriaceae</taxon>
        <taxon>Mucilaginibacter</taxon>
    </lineage>
</organism>
<dbReference type="Pfam" id="PF14730">
    <property type="entry name" value="DUF4468"/>
    <property type="match status" value="1"/>
</dbReference>
<evidence type="ECO:0000313" key="3">
    <source>
        <dbReference type="EMBL" id="SDT22075.1"/>
    </source>
</evidence>